<dbReference type="EMBL" id="NIOJ01000056">
    <property type="protein sequence ID" value="PNT95958.1"/>
    <property type="molecule type" value="Genomic_DNA"/>
</dbReference>
<proteinExistence type="predicted"/>
<evidence type="ECO:0000313" key="2">
    <source>
        <dbReference type="EMBL" id="PNT95958.1"/>
    </source>
</evidence>
<dbReference type="SUPFAM" id="SSF55729">
    <property type="entry name" value="Acyl-CoA N-acyltransferases (Nat)"/>
    <property type="match status" value="1"/>
</dbReference>
<sequence length="220" mass="26000">MFQPSFPRKSKGAKVQKLLCISVLLKPGNQEGGYIWQCLYRWSSHRLIIFIMVVYKLMYYFEGSQNDKGCYSDMLISDFLDPIFQDAFKQYFSELGIKVKDWDGLFKEMNDDGDNLAFVRLDENKEVIGFIQFKPIVFTSWFFEETYGFIREFWVAEKHRNKRHGSELLEITEQYLCDQGIYSSILTTDTAEHFYLKHGYVKAPGCKARNKDDVYVKRLK</sequence>
<feature type="domain" description="N-acetyltransferase" evidence="1">
    <location>
        <begin position="74"/>
        <end position="220"/>
    </location>
</feature>
<dbReference type="KEGG" id="cthd:CDO33_12090"/>
<protein>
    <recommendedName>
        <fullName evidence="1">N-acetyltransferase domain-containing protein</fullName>
    </recommendedName>
</protein>
<keyword evidence="3" id="KW-1185">Reference proteome</keyword>
<evidence type="ECO:0000259" key="1">
    <source>
        <dbReference type="PROSITE" id="PS51186"/>
    </source>
</evidence>
<evidence type="ECO:0000313" key="3">
    <source>
        <dbReference type="Proteomes" id="UP000236151"/>
    </source>
</evidence>
<organism evidence="2 3">
    <name type="scientific">Clostridium thermosuccinogenes</name>
    <dbReference type="NCBI Taxonomy" id="84032"/>
    <lineage>
        <taxon>Bacteria</taxon>
        <taxon>Bacillati</taxon>
        <taxon>Bacillota</taxon>
        <taxon>Clostridia</taxon>
        <taxon>Eubacteriales</taxon>
        <taxon>Clostridiaceae</taxon>
        <taxon>Clostridium</taxon>
    </lineage>
</organism>
<dbReference type="CDD" id="cd04301">
    <property type="entry name" value="NAT_SF"/>
    <property type="match status" value="1"/>
</dbReference>
<dbReference type="GO" id="GO:0016747">
    <property type="term" value="F:acyltransferase activity, transferring groups other than amino-acyl groups"/>
    <property type="evidence" value="ECO:0007669"/>
    <property type="project" value="InterPro"/>
</dbReference>
<dbReference type="Proteomes" id="UP000236151">
    <property type="component" value="Unassembled WGS sequence"/>
</dbReference>
<dbReference type="InterPro" id="IPR016181">
    <property type="entry name" value="Acyl_CoA_acyltransferase"/>
</dbReference>
<dbReference type="Gene3D" id="3.40.630.30">
    <property type="match status" value="1"/>
</dbReference>
<dbReference type="PROSITE" id="PS51186">
    <property type="entry name" value="GNAT"/>
    <property type="match status" value="1"/>
</dbReference>
<accession>A0A2K2F8K6</accession>
<gene>
    <name evidence="2" type="ORF">CDQ84_16060</name>
</gene>
<comment type="caution">
    <text evidence="2">The sequence shown here is derived from an EMBL/GenBank/DDBJ whole genome shotgun (WGS) entry which is preliminary data.</text>
</comment>
<name>A0A2K2F8K6_9CLOT</name>
<reference evidence="2 3" key="1">
    <citation type="submission" date="2017-06" db="EMBL/GenBank/DDBJ databases">
        <title>Investigating the central metabolism of Clostridium thermosuccinogenes.</title>
        <authorList>
            <person name="Koendjbiharie J.G."/>
            <person name="van Kranenburg R."/>
        </authorList>
    </citation>
    <scope>NUCLEOTIDE SEQUENCE [LARGE SCALE GENOMIC DNA]</scope>
    <source>
        <strain evidence="2 3">DSM 5806</strain>
    </source>
</reference>
<dbReference type="Pfam" id="PF00583">
    <property type="entry name" value="Acetyltransf_1"/>
    <property type="match status" value="1"/>
</dbReference>
<dbReference type="AlphaFoldDB" id="A0A2K2F8K6"/>
<dbReference type="InterPro" id="IPR000182">
    <property type="entry name" value="GNAT_dom"/>
</dbReference>